<name>A0AAX6NU49_HETGA</name>
<dbReference type="InterPro" id="IPR027417">
    <property type="entry name" value="P-loop_NTPase"/>
</dbReference>
<dbReference type="GO" id="GO:0005524">
    <property type="term" value="F:ATP binding"/>
    <property type="evidence" value="ECO:0007669"/>
    <property type="project" value="InterPro"/>
</dbReference>
<dbReference type="Proteomes" id="UP000694906">
    <property type="component" value="Unplaced"/>
</dbReference>
<evidence type="ECO:0000313" key="6">
    <source>
        <dbReference type="Proteomes" id="UP000694906"/>
    </source>
</evidence>
<feature type="coiled-coil region" evidence="4">
    <location>
        <begin position="524"/>
        <end position="585"/>
    </location>
</feature>
<dbReference type="GO" id="GO:0019205">
    <property type="term" value="F:nucleobase-containing compound kinase activity"/>
    <property type="evidence" value="ECO:0007669"/>
    <property type="project" value="InterPro"/>
</dbReference>
<dbReference type="Gene3D" id="3.40.50.300">
    <property type="entry name" value="P-loop containing nucleotide triphosphate hydrolases"/>
    <property type="match status" value="1"/>
</dbReference>
<dbReference type="RefSeq" id="XP_004837048.1">
    <property type="nucleotide sequence ID" value="XM_004836991.3"/>
</dbReference>
<dbReference type="CDD" id="cd22967">
    <property type="entry name" value="DD_AK7"/>
    <property type="match status" value="1"/>
</dbReference>
<organism evidence="6 7">
    <name type="scientific">Heterocephalus glaber</name>
    <name type="common">Naked mole rat</name>
    <dbReference type="NCBI Taxonomy" id="10181"/>
    <lineage>
        <taxon>Eukaryota</taxon>
        <taxon>Metazoa</taxon>
        <taxon>Chordata</taxon>
        <taxon>Craniata</taxon>
        <taxon>Vertebrata</taxon>
        <taxon>Euteleostomi</taxon>
        <taxon>Mammalia</taxon>
        <taxon>Eutheria</taxon>
        <taxon>Euarchontoglires</taxon>
        <taxon>Glires</taxon>
        <taxon>Rodentia</taxon>
        <taxon>Hystricomorpha</taxon>
        <taxon>Bathyergidae</taxon>
        <taxon>Heterocephalus</taxon>
    </lineage>
</organism>
<dbReference type="CTD" id="122481"/>
<evidence type="ECO:0000256" key="1">
    <source>
        <dbReference type="ARBA" id="ARBA00022679"/>
    </source>
</evidence>
<feature type="compositionally biased region" description="Acidic residues" evidence="5">
    <location>
        <begin position="420"/>
        <end position="435"/>
    </location>
</feature>
<dbReference type="GeneID" id="101715028"/>
<protein>
    <submittedName>
        <fullName evidence="7">Adenylate kinase 7 isoform X7</fullName>
    </submittedName>
</protein>
<accession>A0AAX6NU49</accession>
<keyword evidence="2" id="KW-0547">Nucleotide-binding</keyword>
<keyword evidence="1" id="KW-0808">Transferase</keyword>
<evidence type="ECO:0000256" key="2">
    <source>
        <dbReference type="ARBA" id="ARBA00022741"/>
    </source>
</evidence>
<dbReference type="CDD" id="cd01428">
    <property type="entry name" value="ADK"/>
    <property type="match status" value="1"/>
</dbReference>
<keyword evidence="4" id="KW-0175">Coiled coil</keyword>
<dbReference type="Pfam" id="PF05186">
    <property type="entry name" value="Dpy-30"/>
    <property type="match status" value="1"/>
</dbReference>
<keyword evidence="6" id="KW-1185">Reference proteome</keyword>
<dbReference type="GO" id="GO:0006139">
    <property type="term" value="P:nucleobase-containing compound metabolic process"/>
    <property type="evidence" value="ECO:0007669"/>
    <property type="project" value="InterPro"/>
</dbReference>
<evidence type="ECO:0000313" key="7">
    <source>
        <dbReference type="RefSeq" id="XP_004837048.1"/>
    </source>
</evidence>
<dbReference type="FunFam" id="3.40.50.720:FF:000494">
    <property type="entry name" value="Adenylate kinase 7"/>
    <property type="match status" value="1"/>
</dbReference>
<feature type="compositionally biased region" description="Acidic residues" evidence="5">
    <location>
        <begin position="48"/>
        <end position="58"/>
    </location>
</feature>
<dbReference type="Gene3D" id="1.20.890.10">
    <property type="entry name" value="cAMP-dependent protein kinase regulatory subunit, dimerization-anchoring domain"/>
    <property type="match status" value="1"/>
</dbReference>
<dbReference type="InterPro" id="IPR047499">
    <property type="entry name" value="DD_AK7"/>
</dbReference>
<sequence>MAEKEEVAARTEKVLRSQRVFINLLDTYSSGNIGKFLASSVVGASLEEVTEEEEDEDENKPTAPETLSAKQKEGTFQIVGTLSKPKSIQPDFATEMYKNISRADLLLRLLECDTIIYNITESPKQAEEAMWAVSALNEEVSHFGKRKVFILVSTVMTWARSKPLDPDDSEVPFTEEDYRRRKNHPNFLDHINAEKTVLKFGKNTKMFATYVVAAGLQYGMEGGILHTFFKLAWLGDIPELPVFGDGTNVIPTIHVLDLAGVIQNIIDHVPKHRYLVAVDESAHTLEDLIKFISRSTGPGKIQKVPRENAFLIKELTQENVDHLLVSLRMEALFVKENFNIRWVARSGFVENVNNILKEYKQSRGLLPIKICILGPPAVGKSSIAEELSKYYKLHHIKMKDVIAEAIAKLEAIVAPKDRGEEDEGDEEEEEENVEDAQELLDGIKESMEKNAGELEDQYIIRFVKEKLKSMPCRNQGYILDGFPKTYDQAKDLFNHVGKLEDAQNRLAIKQLIREIGEPRNYGLTEEEKAELEQKAAEMHLAKEAAEEAAREQKEAAETAERMARWEEWNKQLEEVKREERELLEVQSAPLRNYLMTHVMPTLVQGLNECCKVRPDDPVDFLAEYLFKNNPETQ</sequence>
<dbReference type="Pfam" id="PF00406">
    <property type="entry name" value="ADK"/>
    <property type="match status" value="1"/>
</dbReference>
<evidence type="ECO:0000256" key="4">
    <source>
        <dbReference type="SAM" id="Coils"/>
    </source>
</evidence>
<dbReference type="InterPro" id="IPR000850">
    <property type="entry name" value="Adenylat/UMP-CMP_kin"/>
</dbReference>
<dbReference type="SUPFAM" id="SSF52540">
    <property type="entry name" value="P-loop containing nucleoside triphosphate hydrolases"/>
    <property type="match status" value="1"/>
</dbReference>
<dbReference type="Gene3D" id="3.40.50.720">
    <property type="entry name" value="NAD(P)-binding Rossmann-like Domain"/>
    <property type="match status" value="1"/>
</dbReference>
<dbReference type="PANTHER" id="PTHR23359">
    <property type="entry name" value="NUCLEOTIDE KINASE"/>
    <property type="match status" value="1"/>
</dbReference>
<keyword evidence="3 7" id="KW-0418">Kinase</keyword>
<dbReference type="AlphaFoldDB" id="A0AAX6NU49"/>
<dbReference type="InterPro" id="IPR036291">
    <property type="entry name" value="NAD(P)-bd_dom_sf"/>
</dbReference>
<evidence type="ECO:0000256" key="3">
    <source>
        <dbReference type="ARBA" id="ARBA00022777"/>
    </source>
</evidence>
<dbReference type="InterPro" id="IPR007858">
    <property type="entry name" value="Dpy-30_motif"/>
</dbReference>
<dbReference type="SUPFAM" id="SSF51735">
    <property type="entry name" value="NAD(P)-binding Rossmann-fold domains"/>
    <property type="match status" value="1"/>
</dbReference>
<reference evidence="7" key="1">
    <citation type="submission" date="2025-08" db="UniProtKB">
        <authorList>
            <consortium name="RefSeq"/>
        </authorList>
    </citation>
    <scope>IDENTIFICATION</scope>
</reference>
<evidence type="ECO:0000256" key="5">
    <source>
        <dbReference type="SAM" id="MobiDB-lite"/>
    </source>
</evidence>
<feature type="region of interest" description="Disordered" evidence="5">
    <location>
        <begin position="416"/>
        <end position="435"/>
    </location>
</feature>
<proteinExistence type="predicted"/>
<gene>
    <name evidence="7" type="primary">Ak7</name>
</gene>
<feature type="region of interest" description="Disordered" evidence="5">
    <location>
        <begin position="47"/>
        <end position="70"/>
    </location>
</feature>